<dbReference type="InterPro" id="IPR050090">
    <property type="entry name" value="Tyrosine_recombinase_XerCD"/>
</dbReference>
<evidence type="ECO:0000256" key="4">
    <source>
        <dbReference type="ARBA" id="ARBA00023172"/>
    </source>
</evidence>
<dbReference type="Gene3D" id="1.10.443.10">
    <property type="entry name" value="Intergrase catalytic core"/>
    <property type="match status" value="1"/>
</dbReference>
<name>A0ABN5PMU1_9ACTO</name>
<feature type="domain" description="Core-binding (CB)" evidence="8">
    <location>
        <begin position="56"/>
        <end position="134"/>
    </location>
</feature>
<organism evidence="9 10">
    <name type="scientific">Actinomyces lilanjuaniae</name>
    <dbReference type="NCBI Taxonomy" id="2321394"/>
    <lineage>
        <taxon>Bacteria</taxon>
        <taxon>Bacillati</taxon>
        <taxon>Actinomycetota</taxon>
        <taxon>Actinomycetes</taxon>
        <taxon>Actinomycetales</taxon>
        <taxon>Actinomycetaceae</taxon>
        <taxon>Actinomyces</taxon>
    </lineage>
</organism>
<feature type="region of interest" description="Disordered" evidence="6">
    <location>
        <begin position="1"/>
        <end position="54"/>
    </location>
</feature>
<feature type="domain" description="Tyr recombinase" evidence="7">
    <location>
        <begin position="155"/>
        <end position="313"/>
    </location>
</feature>
<gene>
    <name evidence="9" type="ORF">D5R93_05640</name>
</gene>
<dbReference type="InterPro" id="IPR002104">
    <property type="entry name" value="Integrase_catalytic"/>
</dbReference>
<keyword evidence="4" id="KW-0233">DNA recombination</keyword>
<reference evidence="9 10" key="1">
    <citation type="submission" date="2018-09" db="EMBL/GenBank/DDBJ databases">
        <authorList>
            <person name="Li J."/>
        </authorList>
    </citation>
    <scope>NUCLEOTIDE SEQUENCE [LARGE SCALE GENOMIC DNA]</scope>
    <source>
        <strain evidence="9 10">2129</strain>
    </source>
</reference>
<dbReference type="InterPro" id="IPR044068">
    <property type="entry name" value="CB"/>
</dbReference>
<evidence type="ECO:0000259" key="8">
    <source>
        <dbReference type="PROSITE" id="PS51900"/>
    </source>
</evidence>
<dbReference type="Pfam" id="PF02899">
    <property type="entry name" value="Phage_int_SAM_1"/>
    <property type="match status" value="1"/>
</dbReference>
<evidence type="ECO:0000259" key="7">
    <source>
        <dbReference type="PROSITE" id="PS51898"/>
    </source>
</evidence>
<keyword evidence="2" id="KW-0229">DNA integration</keyword>
<proteinExistence type="inferred from homology"/>
<evidence type="ECO:0000256" key="2">
    <source>
        <dbReference type="ARBA" id="ARBA00022908"/>
    </source>
</evidence>
<evidence type="ECO:0000256" key="3">
    <source>
        <dbReference type="ARBA" id="ARBA00023125"/>
    </source>
</evidence>
<keyword evidence="3 5" id="KW-0238">DNA-binding</keyword>
<comment type="similarity">
    <text evidence="1">Belongs to the 'phage' integrase family.</text>
</comment>
<dbReference type="PROSITE" id="PS51900">
    <property type="entry name" value="CB"/>
    <property type="match status" value="1"/>
</dbReference>
<evidence type="ECO:0000256" key="6">
    <source>
        <dbReference type="SAM" id="MobiDB-lite"/>
    </source>
</evidence>
<dbReference type="SUPFAM" id="SSF56349">
    <property type="entry name" value="DNA breaking-rejoining enzymes"/>
    <property type="match status" value="1"/>
</dbReference>
<dbReference type="InterPro" id="IPR010998">
    <property type="entry name" value="Integrase_recombinase_N"/>
</dbReference>
<evidence type="ECO:0000313" key="9">
    <source>
        <dbReference type="EMBL" id="AYD89655.1"/>
    </source>
</evidence>
<dbReference type="InterPro" id="IPR013762">
    <property type="entry name" value="Integrase-like_cat_sf"/>
</dbReference>
<dbReference type="Proteomes" id="UP000273001">
    <property type="component" value="Chromosome"/>
</dbReference>
<evidence type="ECO:0000256" key="1">
    <source>
        <dbReference type="ARBA" id="ARBA00008857"/>
    </source>
</evidence>
<dbReference type="Pfam" id="PF00589">
    <property type="entry name" value="Phage_integrase"/>
    <property type="match status" value="1"/>
</dbReference>
<evidence type="ECO:0000256" key="5">
    <source>
        <dbReference type="PROSITE-ProRule" id="PRU01248"/>
    </source>
</evidence>
<sequence>MSATISQSHTRTSRHRGSTTGERRTPPRRPRVPHLRVVGGTDVPGPAAGDQETPMTTWTEAIEAWTTAMRAAGRSPGTIRVYTNHMRRVQEAVPAGPAQATTADLRRVLAEGAWAPETRKSVRSAITSFYKWLADEGLTDKDPSTRLPSVSVPTAVARPTPEDVVTHALETADPRVRAMIMLGAYAGLRCAEIATVHSTNWDGQGLYVTGKGGRQRYVPVVRDDLRALLHQAQGWLFPGKVDGHISPGWVCKLVSRALPPGWTAHTLRHRCATKMFAGTRDLLSVGAVLGHARPETTQRYVRLPDDALRNAVTAAA</sequence>
<dbReference type="InterPro" id="IPR004107">
    <property type="entry name" value="Integrase_SAM-like_N"/>
</dbReference>
<evidence type="ECO:0000313" key="10">
    <source>
        <dbReference type="Proteomes" id="UP000273001"/>
    </source>
</evidence>
<accession>A0ABN5PMU1</accession>
<dbReference type="PANTHER" id="PTHR30349">
    <property type="entry name" value="PHAGE INTEGRASE-RELATED"/>
    <property type="match status" value="1"/>
</dbReference>
<dbReference type="PROSITE" id="PS51898">
    <property type="entry name" value="TYR_RECOMBINASE"/>
    <property type="match status" value="1"/>
</dbReference>
<protein>
    <submittedName>
        <fullName evidence="9">Recombinase</fullName>
    </submittedName>
</protein>
<dbReference type="Gene3D" id="1.10.150.130">
    <property type="match status" value="1"/>
</dbReference>
<keyword evidence="10" id="KW-1185">Reference proteome</keyword>
<dbReference type="EMBL" id="CP032514">
    <property type="protein sequence ID" value="AYD89655.1"/>
    <property type="molecule type" value="Genomic_DNA"/>
</dbReference>
<dbReference type="InterPro" id="IPR011010">
    <property type="entry name" value="DNA_brk_join_enz"/>
</dbReference>
<dbReference type="PANTHER" id="PTHR30349:SF64">
    <property type="entry name" value="PROPHAGE INTEGRASE INTD-RELATED"/>
    <property type="match status" value="1"/>
</dbReference>